<dbReference type="InterPro" id="IPR029058">
    <property type="entry name" value="AB_hydrolase_fold"/>
</dbReference>
<evidence type="ECO:0000313" key="2">
    <source>
        <dbReference type="EMBL" id="KPL81384.1"/>
    </source>
</evidence>
<dbReference type="GO" id="GO:0016788">
    <property type="term" value="F:hydrolase activity, acting on ester bonds"/>
    <property type="evidence" value="ECO:0007669"/>
    <property type="project" value="InterPro"/>
</dbReference>
<sequence>MPKAHLQRSDLQGLSRLAIEATTQITNISEGLFATIMRRPNRRIGGIPGLVYRQIHTLTRLVGASLEALLAAFSTAAKQTESSRQRDDLLAALNGVLGDYLVASNNPLQTSMSLRVAGKALEPEQSALQTVFEQPQPRILLYLHGVCMHEQQLKQHGHDHGLVAAAALGYSPIHGRYNTGLPIASNGQQLSQLLEQLLANWPVPVEEVVILGYSMGGLVARSACYYAQQLGHTWPQKLSKLIFLATPHHGSAVERYGAWLHYLLERNRYSALFGQIARLRSAGITDLRYGKLIDHDLPAFDRFEKPGQRPDRVALPAHVACYALAATRSTKKAAHSRLRGDGLVAVASALGQAANQPDLDLQIPADRQAIVYSTHHLGILANQAAYQQLLAWLQPLESGMNAAKIALEN</sequence>
<dbReference type="RefSeq" id="WP_054536671.1">
    <property type="nucleotide sequence ID" value="NZ_LGKP01000035.1"/>
</dbReference>
<dbReference type="Pfam" id="PF07819">
    <property type="entry name" value="PGAP1"/>
    <property type="match status" value="1"/>
</dbReference>
<dbReference type="Proteomes" id="UP000050277">
    <property type="component" value="Unassembled WGS sequence"/>
</dbReference>
<name>A0A0P6XNR8_9CHLR</name>
<dbReference type="InterPro" id="IPR012908">
    <property type="entry name" value="PGAP1-ab_dom-like"/>
</dbReference>
<feature type="domain" description="GPI inositol-deacylase PGAP1-like alpha/beta" evidence="1">
    <location>
        <begin position="202"/>
        <end position="256"/>
    </location>
</feature>
<dbReference type="SUPFAM" id="SSF53474">
    <property type="entry name" value="alpha/beta-Hydrolases"/>
    <property type="match status" value="1"/>
</dbReference>
<dbReference type="PATRIC" id="fig|70996.4.peg.2281"/>
<reference evidence="2 3" key="1">
    <citation type="submission" date="2015-07" db="EMBL/GenBank/DDBJ databases">
        <title>Whole genome sequence of Herpetosiphon geysericola DSM 7119.</title>
        <authorList>
            <person name="Hemp J."/>
            <person name="Ward L.M."/>
            <person name="Pace L.A."/>
            <person name="Fischer W.W."/>
        </authorList>
    </citation>
    <scope>NUCLEOTIDE SEQUENCE [LARGE SCALE GENOMIC DNA]</scope>
    <source>
        <strain evidence="2 3">DSM 7119</strain>
    </source>
</reference>
<proteinExistence type="predicted"/>
<evidence type="ECO:0000313" key="3">
    <source>
        <dbReference type="Proteomes" id="UP000050277"/>
    </source>
</evidence>
<accession>A0A0P6XNR8</accession>
<dbReference type="Gene3D" id="3.40.50.1820">
    <property type="entry name" value="alpha/beta hydrolase"/>
    <property type="match status" value="1"/>
</dbReference>
<dbReference type="OrthoDB" id="556502at2"/>
<evidence type="ECO:0000259" key="1">
    <source>
        <dbReference type="Pfam" id="PF07819"/>
    </source>
</evidence>
<dbReference type="EMBL" id="LGKP01000035">
    <property type="protein sequence ID" value="KPL81384.1"/>
    <property type="molecule type" value="Genomic_DNA"/>
</dbReference>
<keyword evidence="3" id="KW-1185">Reference proteome</keyword>
<organism evidence="2 3">
    <name type="scientific">Herpetosiphon geysericola</name>
    <dbReference type="NCBI Taxonomy" id="70996"/>
    <lineage>
        <taxon>Bacteria</taxon>
        <taxon>Bacillati</taxon>
        <taxon>Chloroflexota</taxon>
        <taxon>Chloroflexia</taxon>
        <taxon>Herpetosiphonales</taxon>
        <taxon>Herpetosiphonaceae</taxon>
        <taxon>Herpetosiphon</taxon>
    </lineage>
</organism>
<dbReference type="AlphaFoldDB" id="A0A0P6XNR8"/>
<gene>
    <name evidence="2" type="ORF">SE18_22305</name>
</gene>
<protein>
    <recommendedName>
        <fullName evidence="1">GPI inositol-deacylase PGAP1-like alpha/beta domain-containing protein</fullName>
    </recommendedName>
</protein>
<dbReference type="STRING" id="70996.SE18_22305"/>
<comment type="caution">
    <text evidence="2">The sequence shown here is derived from an EMBL/GenBank/DDBJ whole genome shotgun (WGS) entry which is preliminary data.</text>
</comment>